<feature type="region of interest" description="Disordered" evidence="1">
    <location>
        <begin position="89"/>
        <end position="114"/>
    </location>
</feature>
<evidence type="ECO:0000256" key="1">
    <source>
        <dbReference type="SAM" id="MobiDB-lite"/>
    </source>
</evidence>
<gene>
    <name evidence="2" type="ORF">BOTNAR_0269g00010</name>
</gene>
<proteinExistence type="predicted"/>
<dbReference type="AlphaFoldDB" id="A0A4Z1I6E0"/>
<dbReference type="OrthoDB" id="3556138at2759"/>
<dbReference type="EMBL" id="PQXJ01000269">
    <property type="protein sequence ID" value="TGO54390.1"/>
    <property type="molecule type" value="Genomic_DNA"/>
</dbReference>
<evidence type="ECO:0000313" key="2">
    <source>
        <dbReference type="EMBL" id="TGO54390.1"/>
    </source>
</evidence>
<name>A0A4Z1I6E0_9HELO</name>
<dbReference type="Proteomes" id="UP000297452">
    <property type="component" value="Unassembled WGS sequence"/>
</dbReference>
<keyword evidence="3" id="KW-1185">Reference proteome</keyword>
<organism evidence="2 3">
    <name type="scientific">Botryotinia narcissicola</name>
    <dbReference type="NCBI Taxonomy" id="278944"/>
    <lineage>
        <taxon>Eukaryota</taxon>
        <taxon>Fungi</taxon>
        <taxon>Dikarya</taxon>
        <taxon>Ascomycota</taxon>
        <taxon>Pezizomycotina</taxon>
        <taxon>Leotiomycetes</taxon>
        <taxon>Helotiales</taxon>
        <taxon>Sclerotiniaceae</taxon>
        <taxon>Botryotinia</taxon>
    </lineage>
</organism>
<comment type="caution">
    <text evidence="2">The sequence shown here is derived from an EMBL/GenBank/DDBJ whole genome shotgun (WGS) entry which is preliminary data.</text>
</comment>
<accession>A0A4Z1I6E0</accession>
<sequence length="125" mass="14978">MEFIQCVEEKLFRWWKKIDKHRPGSLQNLHLIRTKSQASITLSAYKERRRLARVVEMEARFKETYDSVIDIFDRWIDLNECQGIAKEEKEGKDLMDVESSIEEEKESDEKQDSCVEHIEHAYDLQ</sequence>
<reference evidence="2 3" key="1">
    <citation type="submission" date="2017-12" db="EMBL/GenBank/DDBJ databases">
        <title>Comparative genomics of Botrytis spp.</title>
        <authorList>
            <person name="Valero-Jimenez C.A."/>
            <person name="Tapia P."/>
            <person name="Veloso J."/>
            <person name="Silva-Moreno E."/>
            <person name="Staats M."/>
            <person name="Valdes J.H."/>
            <person name="Van Kan J.A.L."/>
        </authorList>
    </citation>
    <scope>NUCLEOTIDE SEQUENCE [LARGE SCALE GENOMIC DNA]</scope>
    <source>
        <strain evidence="2 3">MUCL2120</strain>
    </source>
</reference>
<protein>
    <submittedName>
        <fullName evidence="2">Uncharacterized protein</fullName>
    </submittedName>
</protein>
<evidence type="ECO:0000313" key="3">
    <source>
        <dbReference type="Proteomes" id="UP000297452"/>
    </source>
</evidence>